<name>A0A1R4K1B3_9MICO</name>
<evidence type="ECO:0000256" key="1">
    <source>
        <dbReference type="ARBA" id="ARBA00004651"/>
    </source>
</evidence>
<reference evidence="9 10" key="1">
    <citation type="submission" date="2017-02" db="EMBL/GenBank/DDBJ databases">
        <authorList>
            <person name="Peterson S.W."/>
        </authorList>
    </citation>
    <scope>NUCLEOTIDE SEQUENCE [LARGE SCALE GENOMIC DNA]</scope>
    <source>
        <strain evidence="9 10">B Mb 05.01</strain>
    </source>
</reference>
<comment type="similarity">
    <text evidence="2">Belongs to the CPA3 antiporters (TC 2.A.63) subunit F family.</text>
</comment>
<evidence type="ECO:0000256" key="3">
    <source>
        <dbReference type="ARBA" id="ARBA00022448"/>
    </source>
</evidence>
<evidence type="ECO:0000313" key="10">
    <source>
        <dbReference type="Proteomes" id="UP000196320"/>
    </source>
</evidence>
<evidence type="ECO:0000256" key="7">
    <source>
        <dbReference type="ARBA" id="ARBA00023136"/>
    </source>
</evidence>
<keyword evidence="10" id="KW-1185">Reference proteome</keyword>
<organism evidence="9 10">
    <name type="scientific">Microbacterium esteraromaticum</name>
    <dbReference type="NCBI Taxonomy" id="57043"/>
    <lineage>
        <taxon>Bacteria</taxon>
        <taxon>Bacillati</taxon>
        <taxon>Actinomycetota</taxon>
        <taxon>Actinomycetes</taxon>
        <taxon>Micrococcales</taxon>
        <taxon>Microbacteriaceae</taxon>
        <taxon>Microbacterium</taxon>
    </lineage>
</organism>
<dbReference type="GO" id="GO:0015385">
    <property type="term" value="F:sodium:proton antiporter activity"/>
    <property type="evidence" value="ECO:0007669"/>
    <property type="project" value="TreeGrafter"/>
</dbReference>
<evidence type="ECO:0000256" key="5">
    <source>
        <dbReference type="ARBA" id="ARBA00022692"/>
    </source>
</evidence>
<feature type="transmembrane region" description="Helical" evidence="8">
    <location>
        <begin position="64"/>
        <end position="86"/>
    </location>
</feature>
<keyword evidence="3" id="KW-0813">Transport</keyword>
<dbReference type="InterPro" id="IPR007208">
    <property type="entry name" value="MrpF/PhaF-like"/>
</dbReference>
<dbReference type="PANTHER" id="PTHR34702">
    <property type="entry name" value="NA(+)/H(+) ANTIPORTER SUBUNIT F1"/>
    <property type="match status" value="1"/>
</dbReference>
<keyword evidence="7 8" id="KW-0472">Membrane</keyword>
<dbReference type="EMBL" id="FUKO01000022">
    <property type="protein sequence ID" value="SJN38107.1"/>
    <property type="molecule type" value="Genomic_DNA"/>
</dbReference>
<sequence length="93" mass="9945">MSLVMNVLMVVIMLVFGLAAILCVIRIVLGPSILDRTVASDVLLTEVMCVLGAEMAINGHMRNIPVMLIIAAVAVFGSISVARYVARRDNTTS</sequence>
<dbReference type="Pfam" id="PF04066">
    <property type="entry name" value="MrpF_PhaF"/>
    <property type="match status" value="1"/>
</dbReference>
<proteinExistence type="inferred from homology"/>
<evidence type="ECO:0000256" key="4">
    <source>
        <dbReference type="ARBA" id="ARBA00022475"/>
    </source>
</evidence>
<feature type="transmembrane region" description="Helical" evidence="8">
    <location>
        <begin position="7"/>
        <end position="29"/>
    </location>
</feature>
<dbReference type="PANTHER" id="PTHR34702:SF1">
    <property type="entry name" value="NA(+)_H(+) ANTIPORTER SUBUNIT F"/>
    <property type="match status" value="1"/>
</dbReference>
<keyword evidence="6 8" id="KW-1133">Transmembrane helix</keyword>
<dbReference type="GO" id="GO:0005886">
    <property type="term" value="C:plasma membrane"/>
    <property type="evidence" value="ECO:0007669"/>
    <property type="project" value="UniProtKB-SubCell"/>
</dbReference>
<dbReference type="Proteomes" id="UP000196320">
    <property type="component" value="Unassembled WGS sequence"/>
</dbReference>
<protein>
    <submittedName>
        <fullName evidence="9">Na(+) H(+) antiporter subunit F</fullName>
    </submittedName>
</protein>
<gene>
    <name evidence="9" type="ORF">FM104_09940</name>
</gene>
<evidence type="ECO:0000256" key="6">
    <source>
        <dbReference type="ARBA" id="ARBA00022989"/>
    </source>
</evidence>
<evidence type="ECO:0000256" key="2">
    <source>
        <dbReference type="ARBA" id="ARBA00009212"/>
    </source>
</evidence>
<evidence type="ECO:0000256" key="8">
    <source>
        <dbReference type="SAM" id="Phobius"/>
    </source>
</evidence>
<evidence type="ECO:0000313" key="9">
    <source>
        <dbReference type="EMBL" id="SJN38107.1"/>
    </source>
</evidence>
<comment type="subcellular location">
    <subcellularLocation>
        <location evidence="1">Cell membrane</location>
        <topology evidence="1">Multi-pass membrane protein</topology>
    </subcellularLocation>
</comment>
<keyword evidence="4" id="KW-1003">Cell membrane</keyword>
<dbReference type="AlphaFoldDB" id="A0A1R4K1B3"/>
<keyword evidence="5 8" id="KW-0812">Transmembrane</keyword>
<accession>A0A1R4K1B3</accession>